<reference evidence="3" key="1">
    <citation type="submission" date="2021-05" db="EMBL/GenBank/DDBJ databases">
        <title>The genome of the haptophyte Pavlova lutheri (Diacronema luteri, Pavlovales) - a model for lipid biosynthesis in eukaryotic algae.</title>
        <authorList>
            <person name="Hulatt C.J."/>
            <person name="Posewitz M.C."/>
        </authorList>
    </citation>
    <scope>NUCLEOTIDE SEQUENCE</scope>
    <source>
        <strain evidence="3">NIVA-4/92</strain>
    </source>
</reference>
<dbReference type="EMBL" id="JAGTXO010000009">
    <property type="protein sequence ID" value="KAG8465956.1"/>
    <property type="molecule type" value="Genomic_DNA"/>
</dbReference>
<proteinExistence type="predicted"/>
<sequence>MAAERLRPALRLLSVACAASAHAPAAVRAEAGSTPLFHKGVYDSAAKCARLGWFIRRRQFVKPRSAGADFFAEQGRAFELHVLASADLAPNVVELPAGLSAVEAAAQTRAAMADAVRELCATGDTSAILQPTFVAGPLVARADAIVLAPLDSEAAVSAARAAAVAGDDIALLSAVRWDLLEIKSVLASNACGKAADLAFTLHAAQAAGTRVRDALLYAVNPLYRLGTADTVPLHAAVNLTEQVRQLVSAVLAPDAAAPCDDAPAGGRGATACDANAESDADEPSGAPFVDRSVARLERLTALPEPAGATPFLGCKGCVAESECAGRGVSHPLWELPRIGDKALNALVAASSSLEIAHAHPDDVAGLTLPQARFYRAVLRGDTAPILADAPDDLRRALRAIELPVRYLDFEAAGLLFPPLDGLAPFEPLLTQYSVHTLSAAHVERAPGGLAAALDAACGALARSARGEHEEVDHREYLADATRDWREELLCNLLRDLGEPETAPDVGARARGSIVVYSSYEGTQLQRLAAEFPQLAERTLRVRARLVDLEVVVRKCVSHALFRGRSSLKVALPTLAPHLSDSYARDAIGDGSAAAAAFARLAAGELSDAETAALRAQLLDYCALDTRAMVELHRALLALAEPVEDSSARAGAPRGAPAARVGPAEALGGVADVPPDASAAPIERMLVCDLKAELGLLGERRTGTKAELAARLTVARQRAAVARAL</sequence>
<dbReference type="OrthoDB" id="200265at2759"/>
<dbReference type="OMA" id="RPYQNIP"/>
<organism evidence="3 4">
    <name type="scientific">Diacronema lutheri</name>
    <name type="common">Unicellular marine alga</name>
    <name type="synonym">Monochrysis lutheri</name>
    <dbReference type="NCBI Taxonomy" id="2081491"/>
    <lineage>
        <taxon>Eukaryota</taxon>
        <taxon>Haptista</taxon>
        <taxon>Haptophyta</taxon>
        <taxon>Pavlovophyceae</taxon>
        <taxon>Pavlovales</taxon>
        <taxon>Pavlovaceae</taxon>
        <taxon>Diacronema</taxon>
    </lineage>
</organism>
<dbReference type="Proteomes" id="UP000751190">
    <property type="component" value="Unassembled WGS sequence"/>
</dbReference>
<evidence type="ECO:0000313" key="3">
    <source>
        <dbReference type="EMBL" id="KAG8465956.1"/>
    </source>
</evidence>
<evidence type="ECO:0000313" key="4">
    <source>
        <dbReference type="Proteomes" id="UP000751190"/>
    </source>
</evidence>
<name>A0A8J5XC33_DIALT</name>
<dbReference type="AlphaFoldDB" id="A0A8J5XC33"/>
<evidence type="ECO:0000259" key="2">
    <source>
        <dbReference type="Pfam" id="PF11074"/>
    </source>
</evidence>
<evidence type="ECO:0000256" key="1">
    <source>
        <dbReference type="SAM" id="MobiDB-lite"/>
    </source>
</evidence>
<accession>A0A8J5XC33</accession>
<feature type="domain" description="DUF2779" evidence="2">
    <location>
        <begin position="406"/>
        <end position="566"/>
    </location>
</feature>
<comment type="caution">
    <text evidence="3">The sequence shown here is derived from an EMBL/GenBank/DDBJ whole genome shotgun (WGS) entry which is preliminary data.</text>
</comment>
<feature type="region of interest" description="Disordered" evidence="1">
    <location>
        <begin position="267"/>
        <end position="287"/>
    </location>
</feature>
<keyword evidence="4" id="KW-1185">Reference proteome</keyword>
<gene>
    <name evidence="3" type="ORF">KFE25_005526</name>
</gene>
<dbReference type="Pfam" id="PF11074">
    <property type="entry name" value="DUF2779"/>
    <property type="match status" value="1"/>
</dbReference>
<dbReference type="InterPro" id="IPR021301">
    <property type="entry name" value="DUF2779"/>
</dbReference>
<protein>
    <recommendedName>
        <fullName evidence="2">DUF2779 domain-containing protein</fullName>
    </recommendedName>
</protein>